<dbReference type="Proteomes" id="UP000324376">
    <property type="component" value="Unassembled WGS sequence"/>
</dbReference>
<dbReference type="GO" id="GO:0008984">
    <property type="term" value="F:protein-glutamate methylesterase activity"/>
    <property type="evidence" value="ECO:0007669"/>
    <property type="project" value="InterPro"/>
</dbReference>
<evidence type="ECO:0000259" key="9">
    <source>
        <dbReference type="PROSITE" id="PS50113"/>
    </source>
</evidence>
<dbReference type="InterPro" id="IPR050903">
    <property type="entry name" value="Bact_Chemotaxis_MeTrfase"/>
</dbReference>
<feature type="coiled-coil region" evidence="7">
    <location>
        <begin position="990"/>
        <end position="1020"/>
    </location>
</feature>
<keyword evidence="6" id="KW-0145">Chemotaxis</keyword>
<protein>
    <submittedName>
        <fullName evidence="12">Two-component system CheB/CheR fusion protein</fullName>
    </submittedName>
</protein>
<dbReference type="Gene3D" id="3.40.50.150">
    <property type="entry name" value="Vaccinia Virus protein VP39"/>
    <property type="match status" value="1"/>
</dbReference>
<dbReference type="InterPro" id="IPR000780">
    <property type="entry name" value="CheR_MeTrfase"/>
</dbReference>
<dbReference type="InterPro" id="IPR022642">
    <property type="entry name" value="CheR_C"/>
</dbReference>
<dbReference type="InterPro" id="IPR036097">
    <property type="entry name" value="HisK_dim/P_sf"/>
</dbReference>
<dbReference type="GO" id="GO:0008983">
    <property type="term" value="F:protein-glutamate O-methyltransferase activity"/>
    <property type="evidence" value="ECO:0007669"/>
    <property type="project" value="UniProtKB-EC"/>
</dbReference>
<evidence type="ECO:0000313" key="13">
    <source>
        <dbReference type="Proteomes" id="UP000324376"/>
    </source>
</evidence>
<reference evidence="12 13" key="1">
    <citation type="submission" date="2019-07" db="EMBL/GenBank/DDBJ databases">
        <title>Genomic Encyclopedia of Archaeal and Bacterial Type Strains, Phase II (KMG-II): from individual species to whole genera.</title>
        <authorList>
            <person name="Goeker M."/>
        </authorList>
    </citation>
    <scope>NUCLEOTIDE SEQUENCE [LARGE SCALE GENOMIC DNA]</scope>
    <source>
        <strain evidence="12 13">DSM 17527</strain>
    </source>
</reference>
<dbReference type="InterPro" id="IPR000014">
    <property type="entry name" value="PAS"/>
</dbReference>
<dbReference type="Gene3D" id="3.30.565.10">
    <property type="entry name" value="Histidine kinase-like ATPase, C-terminal domain"/>
    <property type="match status" value="1"/>
</dbReference>
<dbReference type="Pfam" id="PF00512">
    <property type="entry name" value="HisKA"/>
    <property type="match status" value="1"/>
</dbReference>
<comment type="catalytic activity">
    <reaction evidence="2">
        <text>L-glutamyl-[protein] + S-adenosyl-L-methionine = [protein]-L-glutamate 5-O-methyl ester + S-adenosyl-L-homocysteine</text>
        <dbReference type="Rhea" id="RHEA:24452"/>
        <dbReference type="Rhea" id="RHEA-COMP:10208"/>
        <dbReference type="Rhea" id="RHEA-COMP:10311"/>
        <dbReference type="ChEBI" id="CHEBI:29973"/>
        <dbReference type="ChEBI" id="CHEBI:57856"/>
        <dbReference type="ChEBI" id="CHEBI:59789"/>
        <dbReference type="ChEBI" id="CHEBI:82795"/>
        <dbReference type="EC" id="2.1.1.80"/>
    </reaction>
</comment>
<evidence type="ECO:0000256" key="5">
    <source>
        <dbReference type="ARBA" id="ARBA00022691"/>
    </source>
</evidence>
<dbReference type="GO" id="GO:0000156">
    <property type="term" value="F:phosphorelay response regulator activity"/>
    <property type="evidence" value="ECO:0007669"/>
    <property type="project" value="InterPro"/>
</dbReference>
<feature type="domain" description="PAC" evidence="9">
    <location>
        <begin position="824"/>
        <end position="874"/>
    </location>
</feature>
<dbReference type="NCBIfam" id="TIGR00229">
    <property type="entry name" value="sensory_box"/>
    <property type="match status" value="1"/>
</dbReference>
<dbReference type="SUPFAM" id="SSF55874">
    <property type="entry name" value="ATPase domain of HSP90 chaperone/DNA topoisomerase II/histidine kinase"/>
    <property type="match status" value="1"/>
</dbReference>
<dbReference type="EMBL" id="VNHU01000001">
    <property type="protein sequence ID" value="TYP77351.1"/>
    <property type="molecule type" value="Genomic_DNA"/>
</dbReference>
<evidence type="ECO:0000313" key="12">
    <source>
        <dbReference type="EMBL" id="TYP77351.1"/>
    </source>
</evidence>
<dbReference type="InterPro" id="IPR035909">
    <property type="entry name" value="CheB_C"/>
</dbReference>
<feature type="active site" evidence="6">
    <location>
        <position position="47"/>
    </location>
</feature>
<dbReference type="InterPro" id="IPR035965">
    <property type="entry name" value="PAS-like_dom_sf"/>
</dbReference>
<keyword evidence="4" id="KW-0808">Transferase</keyword>
<dbReference type="InterPro" id="IPR000673">
    <property type="entry name" value="Sig_transdc_resp-reg_Me-estase"/>
</dbReference>
<evidence type="ECO:0000259" key="10">
    <source>
        <dbReference type="PROSITE" id="PS50122"/>
    </source>
</evidence>
<evidence type="ECO:0000256" key="2">
    <source>
        <dbReference type="ARBA" id="ARBA00001541"/>
    </source>
</evidence>
<dbReference type="InterPro" id="IPR036804">
    <property type="entry name" value="CheR_N_sf"/>
</dbReference>
<name>A0A5S5CD94_9FLAO</name>
<evidence type="ECO:0000256" key="1">
    <source>
        <dbReference type="ARBA" id="ARBA00000085"/>
    </source>
</evidence>
<dbReference type="GO" id="GO:0005737">
    <property type="term" value="C:cytoplasm"/>
    <property type="evidence" value="ECO:0007669"/>
    <property type="project" value="InterPro"/>
</dbReference>
<comment type="caution">
    <text evidence="12">The sequence shown here is derived from an EMBL/GenBank/DDBJ whole genome shotgun (WGS) entry which is preliminary data.</text>
</comment>
<evidence type="ECO:0000259" key="8">
    <source>
        <dbReference type="PROSITE" id="PS50109"/>
    </source>
</evidence>
<dbReference type="SUPFAM" id="SSF47384">
    <property type="entry name" value="Homodimeric domain of signal transducing histidine kinase"/>
    <property type="match status" value="1"/>
</dbReference>
<dbReference type="GO" id="GO:0006935">
    <property type="term" value="P:chemotaxis"/>
    <property type="evidence" value="ECO:0007669"/>
    <property type="project" value="UniProtKB-UniRule"/>
</dbReference>
<feature type="domain" description="CheR-type methyltransferase" evidence="11">
    <location>
        <begin position="229"/>
        <end position="489"/>
    </location>
</feature>
<dbReference type="SMART" id="SM00138">
    <property type="entry name" value="MeTrc"/>
    <property type="match status" value="1"/>
</dbReference>
<dbReference type="InterPro" id="IPR000700">
    <property type="entry name" value="PAS-assoc_C"/>
</dbReference>
<dbReference type="SMART" id="SM00388">
    <property type="entry name" value="HisKA"/>
    <property type="match status" value="1"/>
</dbReference>
<accession>A0A5S5CD94</accession>
<dbReference type="Gene3D" id="3.40.50.180">
    <property type="entry name" value="Methylesterase CheB, C-terminal domain"/>
    <property type="match status" value="1"/>
</dbReference>
<dbReference type="CDD" id="cd16434">
    <property type="entry name" value="CheB-CheR_fusion"/>
    <property type="match status" value="1"/>
</dbReference>
<organism evidence="12 13">
    <name type="scientific">Aquimarina intermedia</name>
    <dbReference type="NCBI Taxonomy" id="350814"/>
    <lineage>
        <taxon>Bacteria</taxon>
        <taxon>Pseudomonadati</taxon>
        <taxon>Bacteroidota</taxon>
        <taxon>Flavobacteriia</taxon>
        <taxon>Flavobacteriales</taxon>
        <taxon>Flavobacteriaceae</taxon>
        <taxon>Aquimarina</taxon>
    </lineage>
</organism>
<dbReference type="InterPro" id="IPR029063">
    <property type="entry name" value="SAM-dependent_MTases_sf"/>
</dbReference>
<feature type="domain" description="Histidine kinase" evidence="8">
    <location>
        <begin position="1020"/>
        <end position="1231"/>
    </location>
</feature>
<proteinExistence type="predicted"/>
<evidence type="ECO:0000256" key="3">
    <source>
        <dbReference type="ARBA" id="ARBA00022603"/>
    </source>
</evidence>
<evidence type="ECO:0000256" key="6">
    <source>
        <dbReference type="PROSITE-ProRule" id="PRU00050"/>
    </source>
</evidence>
<gene>
    <name evidence="12" type="ORF">BD809_101505</name>
</gene>
<dbReference type="Gene3D" id="3.30.450.20">
    <property type="entry name" value="PAS domain"/>
    <property type="match status" value="2"/>
</dbReference>
<dbReference type="SUPFAM" id="SSF52738">
    <property type="entry name" value="Methylesterase CheB, C-terminal domain"/>
    <property type="match status" value="1"/>
</dbReference>
<keyword evidence="7" id="KW-0175">Coiled coil</keyword>
<dbReference type="PANTHER" id="PTHR24422">
    <property type="entry name" value="CHEMOTAXIS PROTEIN METHYLTRANSFERASE"/>
    <property type="match status" value="1"/>
</dbReference>
<feature type="domain" description="PAC" evidence="9">
    <location>
        <begin position="950"/>
        <end position="1002"/>
    </location>
</feature>
<keyword evidence="5" id="KW-0949">S-adenosyl-L-methionine</keyword>
<dbReference type="PROSITE" id="PS50123">
    <property type="entry name" value="CHER"/>
    <property type="match status" value="1"/>
</dbReference>
<dbReference type="Gene3D" id="1.10.287.130">
    <property type="match status" value="1"/>
</dbReference>
<dbReference type="PROSITE" id="PS50113">
    <property type="entry name" value="PAC"/>
    <property type="match status" value="2"/>
</dbReference>
<dbReference type="AlphaFoldDB" id="A0A5S5CD94"/>
<evidence type="ECO:0000256" key="7">
    <source>
        <dbReference type="SAM" id="Coils"/>
    </source>
</evidence>
<dbReference type="SUPFAM" id="SSF55785">
    <property type="entry name" value="PYP-like sensor domain (PAS domain)"/>
    <property type="match status" value="2"/>
</dbReference>
<feature type="active site" evidence="6">
    <location>
        <position position="74"/>
    </location>
</feature>
<dbReference type="Gene3D" id="1.10.155.10">
    <property type="entry name" value="Chemotaxis receptor methyltransferase CheR, N-terminal domain"/>
    <property type="match status" value="1"/>
</dbReference>
<dbReference type="InterPro" id="IPR036890">
    <property type="entry name" value="HATPase_C_sf"/>
</dbReference>
<dbReference type="InterPro" id="IPR003594">
    <property type="entry name" value="HATPase_dom"/>
</dbReference>
<keyword evidence="6" id="KW-0378">Hydrolase</keyword>
<keyword evidence="3" id="KW-0489">Methyltransferase</keyword>
<dbReference type="Pfam" id="PF01339">
    <property type="entry name" value="CheB_methylest"/>
    <property type="match status" value="1"/>
</dbReference>
<dbReference type="SMART" id="SM00387">
    <property type="entry name" value="HATPase_c"/>
    <property type="match status" value="1"/>
</dbReference>
<comment type="catalytic activity">
    <reaction evidence="1">
        <text>ATP + protein L-histidine = ADP + protein N-phospho-L-histidine.</text>
        <dbReference type="EC" id="2.7.13.3"/>
    </reaction>
</comment>
<evidence type="ECO:0000256" key="4">
    <source>
        <dbReference type="ARBA" id="ARBA00022679"/>
    </source>
</evidence>
<evidence type="ECO:0000259" key="11">
    <source>
        <dbReference type="PROSITE" id="PS50123"/>
    </source>
</evidence>
<dbReference type="PANTHER" id="PTHR24422:SF27">
    <property type="entry name" value="PROTEIN-GLUTAMATE O-METHYLTRANSFERASE"/>
    <property type="match status" value="1"/>
</dbReference>
<sequence>MSLFFLESKIFKRNSEIRFFFNTIKINLGYEVSNGSKNNIIVAVGASAGGLQALSSFFDNTPEHSEYTFVIIQHLSPDHKSLMGELLAKNTKIPIVEISDNSPIKPGHIYMIPPTKNLRIDGNHFVLIEKPKGKTLNLPIDMFFESMAEHFKENCVGIVLSGTGSDGSRGILSIKEQGGIVIVQQPEQANFDGMPESAINTGAVDFILPVQQMISEIDNYFKTPTVIAPGDDEMEYDEKVLQDILALLKKSTDLDFSLYKKPTLVRRMARRIKIIKADSLPDYLAYLKAHPEEIQILHKEFLIGVTKFFRDLKVWDILESEVVPELVRQKFDGEVLKIWDVGCSTGEETYSLAIVFLEEIKKQNKKIDLKIFATDISQYHLDIASSAKYDEGIAADVSSERLSEYFKKDDNQYTVQDKVRKNVIFSNHNIIKDPPFNNMDMVVCRNLLIYLQNSVQNNALHVLHYSLRFNGVLLLGTSESLGSQKQYFEEINRKWKIYRNIEASTRLRTEVLKSSSDRHKVPSFKTNSKFGAMGKEPENGFINEISKAVLKQFGAASIHVDDEFNIIDAQGEFYKYATFPSQGFSVNLLRMLSEDLKIAVSTSVRKAMRSNSEYFYKDVLIYKEDAPKMIDIMVKPLVKKNVEKTTSFIITLFEHEIKNDDTVLVEKANAEKTSNKRIVDLEEELEEAKQELKSSIEETETSNEELQAANEELLASNEELQSTNEELQSVNEELHTVNAEHIQKVDDLAHLNADMDNLLNSTKIGTIFLDRELTIRKFTPEVKEHFNLVKQDIGRPIENFISNFGISRRKTLVDSAKKVMETGKVFEKRISSKTDRFFIQRISPFINSVGKIDGVVITFIDITTVHKSQEKLRKSEEKFKTFYEEDPVMHLSVDSTTLVIIECNKLLVKTLGYNSKDEVLGMPIIDIYAEAYKVKVLGLHKNFRKTGKIESEELILLTKNGKEIPVILNAEANRDAKGNVVSSRSTLVNISELKKKQAKIEEQKADLQRANQDLEQFVSICSHDLQEPLGTIRFGSDILNKKYSDSLEPKAKEYIEYIHNASGRLSDQIKALLEHSRIGRDIKMTRVDTKEIVDIVKYDLGKRINECGASIHSGKLPVVNGLKVELRLLFQNLIGNAIKYCKKGVHPDIRINSFKDNGYHIFSIADNGIGMKEKDLESIFTIFNRVPTDDAYEGTGVGLAHCEKIVKLHGGNIWADSKEGVGSTFYFKIKA</sequence>
<dbReference type="Pfam" id="PF01739">
    <property type="entry name" value="CheR"/>
    <property type="match status" value="1"/>
</dbReference>
<dbReference type="SUPFAM" id="SSF53335">
    <property type="entry name" value="S-adenosyl-L-methionine-dependent methyltransferases"/>
    <property type="match status" value="1"/>
</dbReference>
<dbReference type="Pfam" id="PF13426">
    <property type="entry name" value="PAS_9"/>
    <property type="match status" value="1"/>
</dbReference>
<dbReference type="InterPro" id="IPR003661">
    <property type="entry name" value="HisK_dim/P_dom"/>
</dbReference>
<dbReference type="GO" id="GO:0032259">
    <property type="term" value="P:methylation"/>
    <property type="evidence" value="ECO:0007669"/>
    <property type="project" value="UniProtKB-KW"/>
</dbReference>
<dbReference type="InterPro" id="IPR005467">
    <property type="entry name" value="His_kinase_dom"/>
</dbReference>
<dbReference type="GO" id="GO:0000155">
    <property type="term" value="F:phosphorelay sensor kinase activity"/>
    <property type="evidence" value="ECO:0007669"/>
    <property type="project" value="InterPro"/>
</dbReference>
<dbReference type="Pfam" id="PF13596">
    <property type="entry name" value="PAS_10"/>
    <property type="match status" value="1"/>
</dbReference>
<dbReference type="PROSITE" id="PS50122">
    <property type="entry name" value="CHEB"/>
    <property type="match status" value="1"/>
</dbReference>
<feature type="domain" description="CheB-type methylesterase" evidence="10">
    <location>
        <begin position="41"/>
        <end position="224"/>
    </location>
</feature>
<feature type="coiled-coil region" evidence="7">
    <location>
        <begin position="671"/>
        <end position="740"/>
    </location>
</feature>
<feature type="active site" evidence="6">
    <location>
        <position position="166"/>
    </location>
</feature>
<dbReference type="PRINTS" id="PR00996">
    <property type="entry name" value="CHERMTFRASE"/>
</dbReference>
<dbReference type="PROSITE" id="PS50109">
    <property type="entry name" value="HIS_KIN"/>
    <property type="match status" value="1"/>
</dbReference>
<dbReference type="Pfam" id="PF03705">
    <property type="entry name" value="CheR_N"/>
    <property type="match status" value="1"/>
</dbReference>
<dbReference type="InterPro" id="IPR022641">
    <property type="entry name" value="CheR_N"/>
</dbReference>
<dbReference type="OrthoDB" id="9816309at2"/>
<keyword evidence="13" id="KW-1185">Reference proteome</keyword>
<dbReference type="CDD" id="cd00130">
    <property type="entry name" value="PAS"/>
    <property type="match status" value="1"/>
</dbReference>
<dbReference type="CDD" id="cd00082">
    <property type="entry name" value="HisKA"/>
    <property type="match status" value="1"/>
</dbReference>
<dbReference type="Pfam" id="PF02518">
    <property type="entry name" value="HATPase_c"/>
    <property type="match status" value="1"/>
</dbReference>
<dbReference type="SUPFAM" id="SSF47757">
    <property type="entry name" value="Chemotaxis receptor methyltransferase CheR, N-terminal domain"/>
    <property type="match status" value="1"/>
</dbReference>